<sequence length="225" mass="25014">MTDRASAYPLRTARKHSTRAALVDAAAELFVRKGIDVATLDEVAAHAGMHVQTLYRHFPNKAALAQAIELRYLERFRERIEDPARTEDTLTFWRNWVETAAREVTERDGGRGYRAAIQQRFSATAVPGNLLASWFEYEELLAKSLARDLGVHPDEDPRPRLIACALWAGNVNAARRWVMSEKPGQSLSAACVAVVDGVVSLMGGQALRTAKKTTSSRASVARRRR</sequence>
<evidence type="ECO:0000259" key="5">
    <source>
        <dbReference type="PROSITE" id="PS50977"/>
    </source>
</evidence>
<evidence type="ECO:0000256" key="4">
    <source>
        <dbReference type="PROSITE-ProRule" id="PRU00335"/>
    </source>
</evidence>
<feature type="domain" description="HTH tetR-type" evidence="5">
    <location>
        <begin position="16"/>
        <end position="76"/>
    </location>
</feature>
<dbReference type="Proteomes" id="UP000588068">
    <property type="component" value="Unassembled WGS sequence"/>
</dbReference>
<dbReference type="EMBL" id="JACHHZ010000003">
    <property type="protein sequence ID" value="MBB6093492.1"/>
    <property type="molecule type" value="Genomic_DNA"/>
</dbReference>
<dbReference type="PRINTS" id="PR00455">
    <property type="entry name" value="HTHTETR"/>
</dbReference>
<proteinExistence type="predicted"/>
<keyword evidence="3" id="KW-0804">Transcription</keyword>
<organism evidence="6 7">
    <name type="scientific">Povalibacter uvarum</name>
    <dbReference type="NCBI Taxonomy" id="732238"/>
    <lineage>
        <taxon>Bacteria</taxon>
        <taxon>Pseudomonadati</taxon>
        <taxon>Pseudomonadota</taxon>
        <taxon>Gammaproteobacteria</taxon>
        <taxon>Steroidobacterales</taxon>
        <taxon>Steroidobacteraceae</taxon>
        <taxon>Povalibacter</taxon>
    </lineage>
</organism>
<reference evidence="6 7" key="1">
    <citation type="submission" date="2020-08" db="EMBL/GenBank/DDBJ databases">
        <title>Genomic Encyclopedia of Type Strains, Phase IV (KMG-IV): sequencing the most valuable type-strain genomes for metagenomic binning, comparative biology and taxonomic classification.</title>
        <authorList>
            <person name="Goeker M."/>
        </authorList>
    </citation>
    <scope>NUCLEOTIDE SEQUENCE [LARGE SCALE GENOMIC DNA]</scope>
    <source>
        <strain evidence="6 7">DSM 26723</strain>
    </source>
</reference>
<gene>
    <name evidence="6" type="ORF">HNQ60_002373</name>
</gene>
<dbReference type="Gene3D" id="1.10.357.10">
    <property type="entry name" value="Tetracycline Repressor, domain 2"/>
    <property type="match status" value="1"/>
</dbReference>
<evidence type="ECO:0000256" key="2">
    <source>
        <dbReference type="ARBA" id="ARBA00023125"/>
    </source>
</evidence>
<name>A0A841HN38_9GAMM</name>
<dbReference type="RefSeq" id="WP_184331966.1">
    <property type="nucleotide sequence ID" value="NZ_JACHHZ010000003.1"/>
</dbReference>
<keyword evidence="2 4" id="KW-0238">DNA-binding</keyword>
<dbReference type="AlphaFoldDB" id="A0A841HN38"/>
<accession>A0A841HN38</accession>
<dbReference type="InterPro" id="IPR050109">
    <property type="entry name" value="HTH-type_TetR-like_transc_reg"/>
</dbReference>
<keyword evidence="7" id="KW-1185">Reference proteome</keyword>
<dbReference type="PANTHER" id="PTHR30055">
    <property type="entry name" value="HTH-TYPE TRANSCRIPTIONAL REGULATOR RUTR"/>
    <property type="match status" value="1"/>
</dbReference>
<dbReference type="PROSITE" id="PS50977">
    <property type="entry name" value="HTH_TETR_2"/>
    <property type="match status" value="1"/>
</dbReference>
<dbReference type="SUPFAM" id="SSF46689">
    <property type="entry name" value="Homeodomain-like"/>
    <property type="match status" value="1"/>
</dbReference>
<evidence type="ECO:0000256" key="3">
    <source>
        <dbReference type="ARBA" id="ARBA00023163"/>
    </source>
</evidence>
<dbReference type="GO" id="GO:0003700">
    <property type="term" value="F:DNA-binding transcription factor activity"/>
    <property type="evidence" value="ECO:0007669"/>
    <property type="project" value="TreeGrafter"/>
</dbReference>
<evidence type="ECO:0000313" key="7">
    <source>
        <dbReference type="Proteomes" id="UP000588068"/>
    </source>
</evidence>
<evidence type="ECO:0000313" key="6">
    <source>
        <dbReference type="EMBL" id="MBB6093492.1"/>
    </source>
</evidence>
<dbReference type="Pfam" id="PF00440">
    <property type="entry name" value="TetR_N"/>
    <property type="match status" value="1"/>
</dbReference>
<dbReference type="GO" id="GO:0000976">
    <property type="term" value="F:transcription cis-regulatory region binding"/>
    <property type="evidence" value="ECO:0007669"/>
    <property type="project" value="TreeGrafter"/>
</dbReference>
<dbReference type="Gene3D" id="1.10.10.60">
    <property type="entry name" value="Homeodomain-like"/>
    <property type="match status" value="1"/>
</dbReference>
<comment type="caution">
    <text evidence="6">The sequence shown here is derived from an EMBL/GenBank/DDBJ whole genome shotgun (WGS) entry which is preliminary data.</text>
</comment>
<dbReference type="PANTHER" id="PTHR30055:SF234">
    <property type="entry name" value="HTH-TYPE TRANSCRIPTIONAL REGULATOR BETI"/>
    <property type="match status" value="1"/>
</dbReference>
<evidence type="ECO:0000256" key="1">
    <source>
        <dbReference type="ARBA" id="ARBA00023015"/>
    </source>
</evidence>
<protein>
    <submittedName>
        <fullName evidence="6">AcrR family transcriptional regulator</fullName>
    </submittedName>
</protein>
<dbReference type="InterPro" id="IPR009057">
    <property type="entry name" value="Homeodomain-like_sf"/>
</dbReference>
<feature type="DNA-binding region" description="H-T-H motif" evidence="4">
    <location>
        <begin position="39"/>
        <end position="58"/>
    </location>
</feature>
<keyword evidence="1" id="KW-0805">Transcription regulation</keyword>
<dbReference type="InterPro" id="IPR001647">
    <property type="entry name" value="HTH_TetR"/>
</dbReference>